<dbReference type="EMBL" id="CM029038">
    <property type="protein sequence ID" value="KAG2654495.1"/>
    <property type="molecule type" value="Genomic_DNA"/>
</dbReference>
<keyword evidence="5" id="KW-0325">Glycoprotein</keyword>
<feature type="domain" description="Glycosyltransferase 61 catalytic" evidence="7">
    <location>
        <begin position="136"/>
        <end position="329"/>
    </location>
</feature>
<dbReference type="GO" id="GO:0016763">
    <property type="term" value="F:pentosyltransferase activity"/>
    <property type="evidence" value="ECO:0007669"/>
    <property type="project" value="UniProtKB-ARBA"/>
</dbReference>
<reference evidence="8" key="1">
    <citation type="submission" date="2020-05" db="EMBL/GenBank/DDBJ databases">
        <title>WGS assembly of Panicum virgatum.</title>
        <authorList>
            <person name="Lovell J.T."/>
            <person name="Jenkins J."/>
            <person name="Shu S."/>
            <person name="Juenger T.E."/>
            <person name="Schmutz J."/>
        </authorList>
    </citation>
    <scope>NUCLEOTIDE SEQUENCE</scope>
    <source>
        <strain evidence="8">AP13</strain>
    </source>
</reference>
<evidence type="ECO:0000256" key="2">
    <source>
        <dbReference type="ARBA" id="ARBA00004881"/>
    </source>
</evidence>
<accession>A0A8T0X4W1</accession>
<dbReference type="PANTHER" id="PTHR20961">
    <property type="entry name" value="GLYCOSYLTRANSFERASE"/>
    <property type="match status" value="1"/>
</dbReference>
<dbReference type="PANTHER" id="PTHR20961:SF109">
    <property type="entry name" value="GLYCOSYLTRANSFERASE"/>
    <property type="match status" value="1"/>
</dbReference>
<dbReference type="GO" id="GO:0000139">
    <property type="term" value="C:Golgi membrane"/>
    <property type="evidence" value="ECO:0007669"/>
    <property type="project" value="UniProtKB-SubCell"/>
</dbReference>
<feature type="compositionally biased region" description="Polar residues" evidence="6">
    <location>
        <begin position="8"/>
        <end position="21"/>
    </location>
</feature>
<dbReference type="InterPro" id="IPR049625">
    <property type="entry name" value="Glyco_transf_61_cat"/>
</dbReference>
<comment type="subcellular location">
    <subcellularLocation>
        <location evidence="1">Golgi apparatus membrane</location>
        <topology evidence="1">Single-pass type II membrane protein</topology>
    </subcellularLocation>
</comment>
<gene>
    <name evidence="8" type="ORF">PVAP13_1NG522338</name>
</gene>
<evidence type="ECO:0000256" key="3">
    <source>
        <dbReference type="ARBA" id="ARBA00022676"/>
    </source>
</evidence>
<keyword evidence="9" id="KW-1185">Reference proteome</keyword>
<evidence type="ECO:0000256" key="5">
    <source>
        <dbReference type="ARBA" id="ARBA00023180"/>
    </source>
</evidence>
<comment type="pathway">
    <text evidence="2">Glycan metabolism.</text>
</comment>
<evidence type="ECO:0000256" key="6">
    <source>
        <dbReference type="SAM" id="MobiDB-lite"/>
    </source>
</evidence>
<keyword evidence="4" id="KW-0808">Transferase</keyword>
<evidence type="ECO:0000256" key="1">
    <source>
        <dbReference type="ARBA" id="ARBA00004323"/>
    </source>
</evidence>
<evidence type="ECO:0000313" key="9">
    <source>
        <dbReference type="Proteomes" id="UP000823388"/>
    </source>
</evidence>
<protein>
    <recommendedName>
        <fullName evidence="7">Glycosyltransferase 61 catalytic domain-containing protein</fullName>
    </recommendedName>
</protein>
<dbReference type="InterPro" id="IPR007657">
    <property type="entry name" value="Glycosyltransferase_61"/>
</dbReference>
<feature type="non-terminal residue" evidence="8">
    <location>
        <position position="344"/>
    </location>
</feature>
<dbReference type="AlphaFoldDB" id="A0A8T0X4W1"/>
<comment type="caution">
    <text evidence="8">The sequence shown here is derived from an EMBL/GenBank/DDBJ whole genome shotgun (WGS) entry which is preliminary data.</text>
</comment>
<dbReference type="Proteomes" id="UP000823388">
    <property type="component" value="Chromosome 1N"/>
</dbReference>
<evidence type="ECO:0000256" key="4">
    <source>
        <dbReference type="ARBA" id="ARBA00022679"/>
    </source>
</evidence>
<feature type="region of interest" description="Disordered" evidence="6">
    <location>
        <begin position="1"/>
        <end position="21"/>
    </location>
</feature>
<dbReference type="Pfam" id="PF04577">
    <property type="entry name" value="Glyco_transf_61"/>
    <property type="match status" value="1"/>
</dbReference>
<name>A0A8T0X4W1_PANVG</name>
<keyword evidence="3" id="KW-0328">Glycosyltransferase</keyword>
<proteinExistence type="predicted"/>
<sequence>MMPESPVPTAQSQEEATSYKSFTGEEIAPVSVVPPPLKPICDLSDRRYDGCEMWGDARTARGANKSSVYFIPPPSQLATTAAATWSIRSQSRKIVGVREVMARSLNLSSLREAPNCTVRRSVPAVVFALGGLTFNYWHAFSDVLVPLFTTARAFGGEVELVATGGGAQGWFLKKYARVLGALSRYAVVDLDADGEVRCYTHLIVGLRGHRDFDIDPARAPNGYDMLTFRLFVRGAYSLPVPPVALPCRSGGTKPRLMIILRGATRRFVNADAIVSAIERSGFQVVRMEPKFTAGMDAVAREVDACDVLVGAHGAGLTNMVFLRTGAVVVQVIPWGKMEPYWHAF</sequence>
<evidence type="ECO:0000313" key="8">
    <source>
        <dbReference type="EMBL" id="KAG2654495.1"/>
    </source>
</evidence>
<evidence type="ECO:0000259" key="7">
    <source>
        <dbReference type="Pfam" id="PF04577"/>
    </source>
</evidence>
<organism evidence="8 9">
    <name type="scientific">Panicum virgatum</name>
    <name type="common">Blackwell switchgrass</name>
    <dbReference type="NCBI Taxonomy" id="38727"/>
    <lineage>
        <taxon>Eukaryota</taxon>
        <taxon>Viridiplantae</taxon>
        <taxon>Streptophyta</taxon>
        <taxon>Embryophyta</taxon>
        <taxon>Tracheophyta</taxon>
        <taxon>Spermatophyta</taxon>
        <taxon>Magnoliopsida</taxon>
        <taxon>Liliopsida</taxon>
        <taxon>Poales</taxon>
        <taxon>Poaceae</taxon>
        <taxon>PACMAD clade</taxon>
        <taxon>Panicoideae</taxon>
        <taxon>Panicodae</taxon>
        <taxon>Paniceae</taxon>
        <taxon>Panicinae</taxon>
        <taxon>Panicum</taxon>
        <taxon>Panicum sect. Hiantes</taxon>
    </lineage>
</organism>